<feature type="region of interest" description="Disordered" evidence="1">
    <location>
        <begin position="356"/>
        <end position="447"/>
    </location>
</feature>
<dbReference type="InParanoid" id="A8PCG5"/>
<sequence>MLPRPTIAISQGLEGRDEDLDTLTSLFEELQMCSADVANPELDLLTFATMAQYFGVITEVPPPPPPTEDETKPQSVPDSPPRNPFQSSWVPRAQWSADADSPMKTEEINPEPYALDDVDTGAYFGPAAHREGGCDPGPPENAIGDSLDDMVDFDEYCKKPKTANGTPVGTMQASTSTTPSRASSLPVHIRSPSGNPIIGIIYLINTQDSTDYLRTGELNIGVIIDKKYRRNGYALDAVRKVLDSAFKEQECLRVQAVLIDGPLKHAAMTVFMKAGFGHEGTRRRAFRSPYDAELKDVTYLGLLATDWVIRSGVGVQNARFNVAPPTLWDEMFARHQREREELLRWEEKSSLKRTCSTETIRELASPSTLEQVERAKQEEATPDLGSGSKGKTPASPPYSSSDEWKSPFVVHSPATEPSDVVYTAKGKGIGGRRTKRTRSVLDSSDDWSRKKPAVSFNVDFGAVLSDPDPVPSSITPSAMRTPSHPSTSASENSNTAQTVQPHMAMRGGSPTLSELSTAESDLSSEWSWSSASGSQWDMVSDIQGDDFDLNYQQLNIRGESEAREIR</sequence>
<dbReference type="InterPro" id="IPR000182">
    <property type="entry name" value="GNAT_dom"/>
</dbReference>
<dbReference type="VEuPathDB" id="FungiDB:CC1G_05277"/>
<gene>
    <name evidence="3" type="ORF">CC1G_05277</name>
</gene>
<feature type="compositionally biased region" description="Polar residues" evidence="1">
    <location>
        <begin position="163"/>
        <end position="172"/>
    </location>
</feature>
<evidence type="ECO:0000313" key="4">
    <source>
        <dbReference type="Proteomes" id="UP000001861"/>
    </source>
</evidence>
<dbReference type="RefSeq" id="XP_001840391.2">
    <property type="nucleotide sequence ID" value="XM_001840339.2"/>
</dbReference>
<keyword evidence="4" id="KW-1185">Reference proteome</keyword>
<dbReference type="InterPro" id="IPR016181">
    <property type="entry name" value="Acyl_CoA_acyltransferase"/>
</dbReference>
<dbReference type="AlphaFoldDB" id="A8PCG5"/>
<reference evidence="3 4" key="1">
    <citation type="journal article" date="2010" name="Proc. Natl. Acad. Sci. U.S.A.">
        <title>Insights into evolution of multicellular fungi from the assembled chromosomes of the mushroom Coprinopsis cinerea (Coprinus cinereus).</title>
        <authorList>
            <person name="Stajich J.E."/>
            <person name="Wilke S.K."/>
            <person name="Ahren D."/>
            <person name="Au C.H."/>
            <person name="Birren B.W."/>
            <person name="Borodovsky M."/>
            <person name="Burns C."/>
            <person name="Canback B."/>
            <person name="Casselton L.A."/>
            <person name="Cheng C.K."/>
            <person name="Deng J."/>
            <person name="Dietrich F.S."/>
            <person name="Fargo D.C."/>
            <person name="Farman M.L."/>
            <person name="Gathman A.C."/>
            <person name="Goldberg J."/>
            <person name="Guigo R."/>
            <person name="Hoegger P.J."/>
            <person name="Hooker J.B."/>
            <person name="Huggins A."/>
            <person name="James T.Y."/>
            <person name="Kamada T."/>
            <person name="Kilaru S."/>
            <person name="Kodira C."/>
            <person name="Kues U."/>
            <person name="Kupfer D."/>
            <person name="Kwan H.S."/>
            <person name="Lomsadze A."/>
            <person name="Li W."/>
            <person name="Lilly W.W."/>
            <person name="Ma L.J."/>
            <person name="Mackey A.J."/>
            <person name="Manning G."/>
            <person name="Martin F."/>
            <person name="Muraguchi H."/>
            <person name="Natvig D.O."/>
            <person name="Palmerini H."/>
            <person name="Ramesh M.A."/>
            <person name="Rehmeyer C.J."/>
            <person name="Roe B.A."/>
            <person name="Shenoy N."/>
            <person name="Stanke M."/>
            <person name="Ter-Hovhannisyan V."/>
            <person name="Tunlid A."/>
            <person name="Velagapudi R."/>
            <person name="Vision T.J."/>
            <person name="Zeng Q."/>
            <person name="Zolan M.E."/>
            <person name="Pukkila P.J."/>
        </authorList>
    </citation>
    <scope>NUCLEOTIDE SEQUENCE [LARGE SCALE GENOMIC DNA]</scope>
    <source>
        <strain evidence="4">Okayama-7 / 130 / ATCC MYA-4618 / FGSC 9003</strain>
    </source>
</reference>
<dbReference type="OMA" id="NAISSMW"/>
<feature type="compositionally biased region" description="Polar residues" evidence="1">
    <location>
        <begin position="510"/>
        <end position="519"/>
    </location>
</feature>
<feature type="region of interest" description="Disordered" evidence="1">
    <location>
        <begin position="467"/>
        <end position="532"/>
    </location>
</feature>
<dbReference type="EMBL" id="AACS02000011">
    <property type="protein sequence ID" value="EAU81447.2"/>
    <property type="molecule type" value="Genomic_DNA"/>
</dbReference>
<dbReference type="eggNOG" id="ENOG502STB6">
    <property type="taxonomic scope" value="Eukaryota"/>
</dbReference>
<feature type="compositionally biased region" description="Polar residues" evidence="1">
    <location>
        <begin position="472"/>
        <end position="500"/>
    </location>
</feature>
<accession>A8PCG5</accession>
<dbReference type="Proteomes" id="UP000001861">
    <property type="component" value="Unassembled WGS sequence"/>
</dbReference>
<proteinExistence type="predicted"/>
<dbReference type="GeneID" id="6017033"/>
<dbReference type="GO" id="GO:0016747">
    <property type="term" value="F:acyltransferase activity, transferring groups other than amino-acyl groups"/>
    <property type="evidence" value="ECO:0007669"/>
    <property type="project" value="InterPro"/>
</dbReference>
<feature type="compositionally biased region" description="Low complexity" evidence="1">
    <location>
        <begin position="520"/>
        <end position="532"/>
    </location>
</feature>
<feature type="region of interest" description="Disordered" evidence="1">
    <location>
        <begin position="58"/>
        <end position="188"/>
    </location>
</feature>
<organism evidence="3 4">
    <name type="scientific">Coprinopsis cinerea (strain Okayama-7 / 130 / ATCC MYA-4618 / FGSC 9003)</name>
    <name type="common">Inky cap fungus</name>
    <name type="synonym">Hormographiella aspergillata</name>
    <dbReference type="NCBI Taxonomy" id="240176"/>
    <lineage>
        <taxon>Eukaryota</taxon>
        <taxon>Fungi</taxon>
        <taxon>Dikarya</taxon>
        <taxon>Basidiomycota</taxon>
        <taxon>Agaricomycotina</taxon>
        <taxon>Agaricomycetes</taxon>
        <taxon>Agaricomycetidae</taxon>
        <taxon>Agaricales</taxon>
        <taxon>Agaricineae</taxon>
        <taxon>Psathyrellaceae</taxon>
        <taxon>Coprinopsis</taxon>
    </lineage>
</organism>
<protein>
    <recommendedName>
        <fullName evidence="2">N-acetyltransferase domain-containing protein</fullName>
    </recommendedName>
</protein>
<feature type="domain" description="N-acetyltransferase" evidence="2">
    <location>
        <begin position="187"/>
        <end position="276"/>
    </location>
</feature>
<dbReference type="SUPFAM" id="SSF55729">
    <property type="entry name" value="Acyl-CoA N-acyltransferases (Nat)"/>
    <property type="match status" value="1"/>
</dbReference>
<name>A8PCG5_COPC7</name>
<dbReference type="OrthoDB" id="64477at2759"/>
<dbReference type="Gene3D" id="3.40.630.30">
    <property type="match status" value="1"/>
</dbReference>
<evidence type="ECO:0000256" key="1">
    <source>
        <dbReference type="SAM" id="MobiDB-lite"/>
    </source>
</evidence>
<dbReference type="Pfam" id="PF13302">
    <property type="entry name" value="Acetyltransf_3"/>
    <property type="match status" value="1"/>
</dbReference>
<evidence type="ECO:0000259" key="2">
    <source>
        <dbReference type="Pfam" id="PF13302"/>
    </source>
</evidence>
<evidence type="ECO:0000313" key="3">
    <source>
        <dbReference type="EMBL" id="EAU81447.2"/>
    </source>
</evidence>
<dbReference type="HOGENOM" id="CLU_481468_0_0_1"/>
<comment type="caution">
    <text evidence="3">The sequence shown here is derived from an EMBL/GenBank/DDBJ whole genome shotgun (WGS) entry which is preliminary data.</text>
</comment>
<feature type="compositionally biased region" description="Low complexity" evidence="1">
    <location>
        <begin position="173"/>
        <end position="184"/>
    </location>
</feature>
<dbReference type="KEGG" id="cci:CC1G_05277"/>